<evidence type="ECO:0000313" key="3">
    <source>
        <dbReference type="EMBL" id="RAJ02242.1"/>
    </source>
</evidence>
<dbReference type="GO" id="GO:0006754">
    <property type="term" value="P:ATP biosynthetic process"/>
    <property type="evidence" value="ECO:0007669"/>
    <property type="project" value="TreeGrafter"/>
</dbReference>
<dbReference type="InterPro" id="IPR020084">
    <property type="entry name" value="NUDIX_hydrolase_CS"/>
</dbReference>
<keyword evidence="4" id="KW-1185">Reference proteome</keyword>
<accession>A0A327QF49</accession>
<name>A0A327QF49_9BACT</name>
<evidence type="ECO:0000256" key="1">
    <source>
        <dbReference type="ARBA" id="ARBA00022801"/>
    </source>
</evidence>
<evidence type="ECO:0000259" key="2">
    <source>
        <dbReference type="PROSITE" id="PS51462"/>
    </source>
</evidence>
<organism evidence="3 4">
    <name type="scientific">Chitinophaga skermanii</name>
    <dbReference type="NCBI Taxonomy" id="331697"/>
    <lineage>
        <taxon>Bacteria</taxon>
        <taxon>Pseudomonadati</taxon>
        <taxon>Bacteroidota</taxon>
        <taxon>Chitinophagia</taxon>
        <taxon>Chitinophagales</taxon>
        <taxon>Chitinophagaceae</taxon>
        <taxon>Chitinophaga</taxon>
    </lineage>
</organism>
<evidence type="ECO:0000313" key="4">
    <source>
        <dbReference type="Proteomes" id="UP000249547"/>
    </source>
</evidence>
<dbReference type="SUPFAM" id="SSF55811">
    <property type="entry name" value="Nudix"/>
    <property type="match status" value="1"/>
</dbReference>
<dbReference type="PROSITE" id="PS51462">
    <property type="entry name" value="NUDIX"/>
    <property type="match status" value="1"/>
</dbReference>
<proteinExistence type="predicted"/>
<dbReference type="OrthoDB" id="9816289at2"/>
<dbReference type="InterPro" id="IPR051325">
    <property type="entry name" value="Nudix_hydrolase_domain"/>
</dbReference>
<dbReference type="AlphaFoldDB" id="A0A327QF49"/>
<feature type="domain" description="Nudix hydrolase" evidence="2">
    <location>
        <begin position="75"/>
        <end position="206"/>
    </location>
</feature>
<reference evidence="3 4" key="1">
    <citation type="submission" date="2018-06" db="EMBL/GenBank/DDBJ databases">
        <title>Genomic Encyclopedia of Archaeal and Bacterial Type Strains, Phase II (KMG-II): from individual species to whole genera.</title>
        <authorList>
            <person name="Goeker M."/>
        </authorList>
    </citation>
    <scope>NUCLEOTIDE SEQUENCE [LARGE SCALE GENOMIC DNA]</scope>
    <source>
        <strain evidence="3 4">DSM 23857</strain>
    </source>
</reference>
<dbReference type="InterPro" id="IPR000086">
    <property type="entry name" value="NUDIX_hydrolase_dom"/>
</dbReference>
<gene>
    <name evidence="3" type="ORF">LX64_03251</name>
</gene>
<dbReference type="RefSeq" id="WP_111598691.1">
    <property type="nucleotide sequence ID" value="NZ_QLLL01000006.1"/>
</dbReference>
<dbReference type="PROSITE" id="PS00893">
    <property type="entry name" value="NUDIX_BOX"/>
    <property type="match status" value="1"/>
</dbReference>
<dbReference type="GO" id="GO:0004081">
    <property type="term" value="F:bis(5'-nucleosyl)-tetraphosphatase (asymmetrical) activity"/>
    <property type="evidence" value="ECO:0007669"/>
    <property type="project" value="TreeGrafter"/>
</dbReference>
<keyword evidence="1" id="KW-0378">Hydrolase</keyword>
<dbReference type="Proteomes" id="UP000249547">
    <property type="component" value="Unassembled WGS sequence"/>
</dbReference>
<dbReference type="Pfam" id="PF00293">
    <property type="entry name" value="NUDIX"/>
    <property type="match status" value="1"/>
</dbReference>
<protein>
    <submittedName>
        <fullName evidence="3">8-oxo-dGTP pyrophosphatase MutT (NUDIX family)</fullName>
    </submittedName>
</protein>
<dbReference type="EMBL" id="QLLL01000006">
    <property type="protein sequence ID" value="RAJ02242.1"/>
    <property type="molecule type" value="Genomic_DNA"/>
</dbReference>
<sequence length="208" mass="23524">METLFTVYINESPLFIAAPGTTLPQDFSDAKVFNTPNNATIQTVIEQLENNELPAAVLTSNDPVALFEEVKAFYEVLVAAGGLITNAANGEILMMFRRGKWDLPKGKQDEGEDLPTCALREVQEETGLHNVKIEDFLMETFHTYMHKGKRTLKHSYWYKMLFTGTELTVAQIEEDIIDIQWVRKENVSKYIPYSFRNIGAVLTKGLGL</sequence>
<dbReference type="GO" id="GO:0006167">
    <property type="term" value="P:AMP biosynthetic process"/>
    <property type="evidence" value="ECO:0007669"/>
    <property type="project" value="TreeGrafter"/>
</dbReference>
<dbReference type="Gene3D" id="3.90.79.10">
    <property type="entry name" value="Nucleoside Triphosphate Pyrophosphohydrolase"/>
    <property type="match status" value="1"/>
</dbReference>
<dbReference type="PANTHER" id="PTHR21340">
    <property type="entry name" value="DIADENOSINE 5,5-P1,P4-TETRAPHOSPHATE PYROPHOSPHOHYDROLASE MUTT"/>
    <property type="match status" value="1"/>
</dbReference>
<dbReference type="PANTHER" id="PTHR21340:SF0">
    <property type="entry name" value="BIS(5'-NUCLEOSYL)-TETRAPHOSPHATASE [ASYMMETRICAL]"/>
    <property type="match status" value="1"/>
</dbReference>
<dbReference type="CDD" id="cd03673">
    <property type="entry name" value="NUDIX_Ap6A_hydrolase"/>
    <property type="match status" value="1"/>
</dbReference>
<dbReference type="InterPro" id="IPR015797">
    <property type="entry name" value="NUDIX_hydrolase-like_dom_sf"/>
</dbReference>
<comment type="caution">
    <text evidence="3">The sequence shown here is derived from an EMBL/GenBank/DDBJ whole genome shotgun (WGS) entry which is preliminary data.</text>
</comment>